<feature type="region of interest" description="Disordered" evidence="1">
    <location>
        <begin position="29"/>
        <end position="50"/>
    </location>
</feature>
<sequence>MAAVWVTLTSEAVVLLAVVSAAVTWVRQSPTETAEQELGQPATPLPEQPA</sequence>
<dbReference type="EMBL" id="QPJC01000004">
    <property type="protein sequence ID" value="RCW44432.1"/>
    <property type="molecule type" value="Genomic_DNA"/>
</dbReference>
<accession>A0A368VR66</accession>
<evidence type="ECO:0000313" key="3">
    <source>
        <dbReference type="Proteomes" id="UP000253495"/>
    </source>
</evidence>
<evidence type="ECO:0000313" key="2">
    <source>
        <dbReference type="EMBL" id="RCW44432.1"/>
    </source>
</evidence>
<protein>
    <submittedName>
        <fullName evidence="2">Uncharacterized protein</fullName>
    </submittedName>
</protein>
<dbReference type="RefSeq" id="WP_170206307.1">
    <property type="nucleotide sequence ID" value="NZ_QPJC01000004.1"/>
</dbReference>
<proteinExistence type="predicted"/>
<dbReference type="AlphaFoldDB" id="A0A368VR66"/>
<reference evidence="2 3" key="1">
    <citation type="submission" date="2018-07" db="EMBL/GenBank/DDBJ databases">
        <title>Genomic Encyclopedia of Type Strains, Phase III (KMG-III): the genomes of soil and plant-associated and newly described type strains.</title>
        <authorList>
            <person name="Whitman W."/>
        </authorList>
    </citation>
    <scope>NUCLEOTIDE SEQUENCE [LARGE SCALE GENOMIC DNA]</scope>
    <source>
        <strain evidence="2 3">CECT 8575</strain>
    </source>
</reference>
<name>A0A368VR66_9ACTN</name>
<dbReference type="Proteomes" id="UP000253495">
    <property type="component" value="Unassembled WGS sequence"/>
</dbReference>
<organism evidence="2 3">
    <name type="scientific">Halopolyspora algeriensis</name>
    <dbReference type="NCBI Taxonomy" id="1500506"/>
    <lineage>
        <taxon>Bacteria</taxon>
        <taxon>Bacillati</taxon>
        <taxon>Actinomycetota</taxon>
        <taxon>Actinomycetes</taxon>
        <taxon>Actinomycetes incertae sedis</taxon>
        <taxon>Halopolyspora</taxon>
    </lineage>
</organism>
<comment type="caution">
    <text evidence="2">The sequence shown here is derived from an EMBL/GenBank/DDBJ whole genome shotgun (WGS) entry which is preliminary data.</text>
</comment>
<gene>
    <name evidence="2" type="ORF">DFQ14_10421</name>
</gene>
<evidence type="ECO:0000256" key="1">
    <source>
        <dbReference type="SAM" id="MobiDB-lite"/>
    </source>
</evidence>
<keyword evidence="3" id="KW-1185">Reference proteome</keyword>